<dbReference type="PANTHER" id="PTHR10165:SF103">
    <property type="entry name" value="PHOSPHOLIPID PHOSPHATASE HOMOLOG 1.2 HOMOLOG"/>
    <property type="match status" value="1"/>
</dbReference>
<keyword evidence="3 6" id="KW-0812">Transmembrane</keyword>
<feature type="transmembrane region" description="Helical" evidence="6">
    <location>
        <begin position="270"/>
        <end position="291"/>
    </location>
</feature>
<evidence type="ECO:0000256" key="3">
    <source>
        <dbReference type="ARBA" id="ARBA00022692"/>
    </source>
</evidence>
<dbReference type="GO" id="GO:0006644">
    <property type="term" value="P:phospholipid metabolic process"/>
    <property type="evidence" value="ECO:0007669"/>
    <property type="project" value="InterPro"/>
</dbReference>
<evidence type="ECO:0000256" key="2">
    <source>
        <dbReference type="ARBA" id="ARBA00008816"/>
    </source>
</evidence>
<dbReference type="InterPro" id="IPR000326">
    <property type="entry name" value="PAP2/HPO"/>
</dbReference>
<feature type="domain" description="Phosphatidic acid phosphatase type 2/haloperoxidase" evidence="7">
    <location>
        <begin position="171"/>
        <end position="316"/>
    </location>
</feature>
<sequence length="353" mass="39152">MRNSLKNNLRNSLELRIKPYYSRLHVNDDNNDREDNKGMVSPAAAERAASATVRLNMPTIADQTKQLPAQPRPAKTKFTRRITPAFASNVFLAILVLSLLVLAEFGFIPGPKLGYYCQDPSISHKFQGEVVSPLVLLVGSLVLPLLVLLCTELIASRTFKKVDCGLVWYYYKECAIGCILVLALTQIAKVLVGEHRPHFFDVCEPDTAQGCVPGSFVESYRCTSARFSGYFLVDSSRSFPSGHSSVSWFVGVFSAYVIQTRLPSVRTGRLLKPFLISLCLTWSLLCSLTRITDRRHHWWDVLAGTTLGVLGALYTIQMVHKKMHGSSSMANKVCSSTTTLVDVKNKDATSVII</sequence>
<dbReference type="PANTHER" id="PTHR10165">
    <property type="entry name" value="LIPID PHOSPHATE PHOSPHATASE"/>
    <property type="match status" value="1"/>
</dbReference>
<protein>
    <recommendedName>
        <fullName evidence="7">Phosphatidic acid phosphatase type 2/haloperoxidase domain-containing protein</fullName>
    </recommendedName>
</protein>
<evidence type="ECO:0000313" key="8">
    <source>
        <dbReference type="EMBL" id="CAH1164424.1"/>
    </source>
</evidence>
<dbReference type="SUPFAM" id="SSF48317">
    <property type="entry name" value="Acid phosphatase/Vanadium-dependent haloperoxidase"/>
    <property type="match status" value="1"/>
</dbReference>
<name>A0A9P0GTC8_PHACE</name>
<dbReference type="AlphaFoldDB" id="A0A9P0GTC8"/>
<evidence type="ECO:0000313" key="9">
    <source>
        <dbReference type="Proteomes" id="UP001153737"/>
    </source>
</evidence>
<dbReference type="EMBL" id="OU896710">
    <property type="protein sequence ID" value="CAH1164424.1"/>
    <property type="molecule type" value="Genomic_DNA"/>
</dbReference>
<dbReference type="GO" id="GO:0046839">
    <property type="term" value="P:phospholipid dephosphorylation"/>
    <property type="evidence" value="ECO:0007669"/>
    <property type="project" value="TreeGrafter"/>
</dbReference>
<feature type="transmembrane region" description="Helical" evidence="6">
    <location>
        <begin position="85"/>
        <end position="110"/>
    </location>
</feature>
<comment type="similarity">
    <text evidence="2">Belongs to the PA-phosphatase related phosphoesterase family.</text>
</comment>
<comment type="subcellular location">
    <subcellularLocation>
        <location evidence="1">Membrane</location>
        <topology evidence="1">Multi-pass membrane protein</topology>
    </subcellularLocation>
</comment>
<reference evidence="8" key="1">
    <citation type="submission" date="2022-01" db="EMBL/GenBank/DDBJ databases">
        <authorList>
            <person name="King R."/>
        </authorList>
    </citation>
    <scope>NUCLEOTIDE SEQUENCE</scope>
</reference>
<dbReference type="Pfam" id="PF01569">
    <property type="entry name" value="PAP2"/>
    <property type="match status" value="1"/>
</dbReference>
<dbReference type="Gene3D" id="1.20.144.10">
    <property type="entry name" value="Phosphatidic acid phosphatase type 2/haloperoxidase"/>
    <property type="match status" value="1"/>
</dbReference>
<feature type="transmembrane region" description="Helical" evidence="6">
    <location>
        <begin position="130"/>
        <end position="155"/>
    </location>
</feature>
<evidence type="ECO:0000259" key="7">
    <source>
        <dbReference type="SMART" id="SM00014"/>
    </source>
</evidence>
<dbReference type="InterPro" id="IPR036938">
    <property type="entry name" value="PAP2/HPO_sf"/>
</dbReference>
<keyword evidence="9" id="KW-1185">Reference proteome</keyword>
<evidence type="ECO:0000256" key="5">
    <source>
        <dbReference type="ARBA" id="ARBA00023136"/>
    </source>
</evidence>
<dbReference type="GO" id="GO:0008195">
    <property type="term" value="F:phosphatidate phosphatase activity"/>
    <property type="evidence" value="ECO:0007669"/>
    <property type="project" value="TreeGrafter"/>
</dbReference>
<accession>A0A9P0GTC8</accession>
<proteinExistence type="inferred from homology"/>
<dbReference type="GO" id="GO:0005886">
    <property type="term" value="C:plasma membrane"/>
    <property type="evidence" value="ECO:0007669"/>
    <property type="project" value="TreeGrafter"/>
</dbReference>
<keyword evidence="4 6" id="KW-1133">Transmembrane helix</keyword>
<dbReference type="GO" id="GO:0007165">
    <property type="term" value="P:signal transduction"/>
    <property type="evidence" value="ECO:0007669"/>
    <property type="project" value="TreeGrafter"/>
</dbReference>
<evidence type="ECO:0000256" key="1">
    <source>
        <dbReference type="ARBA" id="ARBA00004141"/>
    </source>
</evidence>
<feature type="transmembrane region" description="Helical" evidence="6">
    <location>
        <begin position="297"/>
        <end position="316"/>
    </location>
</feature>
<feature type="transmembrane region" description="Helical" evidence="6">
    <location>
        <begin position="167"/>
        <end position="188"/>
    </location>
</feature>
<dbReference type="InterPro" id="IPR043216">
    <property type="entry name" value="PAP-like"/>
</dbReference>
<evidence type="ECO:0000256" key="4">
    <source>
        <dbReference type="ARBA" id="ARBA00022989"/>
    </source>
</evidence>
<reference evidence="8" key="2">
    <citation type="submission" date="2022-10" db="EMBL/GenBank/DDBJ databases">
        <authorList>
            <consortium name="ENA_rothamsted_submissions"/>
            <consortium name="culmorum"/>
            <person name="King R."/>
        </authorList>
    </citation>
    <scope>NUCLEOTIDE SEQUENCE</scope>
</reference>
<dbReference type="Proteomes" id="UP001153737">
    <property type="component" value="Chromosome 4"/>
</dbReference>
<organism evidence="8 9">
    <name type="scientific">Phaedon cochleariae</name>
    <name type="common">Mustard beetle</name>
    <dbReference type="NCBI Taxonomy" id="80249"/>
    <lineage>
        <taxon>Eukaryota</taxon>
        <taxon>Metazoa</taxon>
        <taxon>Ecdysozoa</taxon>
        <taxon>Arthropoda</taxon>
        <taxon>Hexapoda</taxon>
        <taxon>Insecta</taxon>
        <taxon>Pterygota</taxon>
        <taxon>Neoptera</taxon>
        <taxon>Endopterygota</taxon>
        <taxon>Coleoptera</taxon>
        <taxon>Polyphaga</taxon>
        <taxon>Cucujiformia</taxon>
        <taxon>Chrysomeloidea</taxon>
        <taxon>Chrysomelidae</taxon>
        <taxon>Chrysomelinae</taxon>
        <taxon>Chrysomelini</taxon>
        <taxon>Phaedon</taxon>
    </lineage>
</organism>
<feature type="transmembrane region" description="Helical" evidence="6">
    <location>
        <begin position="239"/>
        <end position="258"/>
    </location>
</feature>
<gene>
    <name evidence="8" type="ORF">PHAECO_LOCUS8647</name>
</gene>
<dbReference type="SMART" id="SM00014">
    <property type="entry name" value="acidPPc"/>
    <property type="match status" value="1"/>
</dbReference>
<keyword evidence="5 6" id="KW-0472">Membrane</keyword>
<evidence type="ECO:0000256" key="6">
    <source>
        <dbReference type="SAM" id="Phobius"/>
    </source>
</evidence>